<sequence>RIIQNRYNAMEKIETIEEQWQMLKESIQQTSKELTHTTCQRIKKKWMTEDILELMENRRKNKHNKAEYDRINKEIRQKCKTAKEEWLNEKCKQIETEHKENPKSIYENVDNLLGRRKRTTTGCLKS</sequence>
<name>A0A0B6ZVV1_9EUPU</name>
<reference evidence="1" key="1">
    <citation type="submission" date="2014-12" db="EMBL/GenBank/DDBJ databases">
        <title>Insight into the proteome of Arion vulgaris.</title>
        <authorList>
            <person name="Aradska J."/>
            <person name="Bulat T."/>
            <person name="Smidak R."/>
            <person name="Sarate P."/>
            <person name="Gangsoo J."/>
            <person name="Sialana F."/>
            <person name="Bilban M."/>
            <person name="Lubec G."/>
        </authorList>
    </citation>
    <scope>NUCLEOTIDE SEQUENCE</scope>
    <source>
        <tissue evidence="1">Skin</tissue>
    </source>
</reference>
<feature type="non-terminal residue" evidence="1">
    <location>
        <position position="1"/>
    </location>
</feature>
<dbReference type="AlphaFoldDB" id="A0A0B6ZVV1"/>
<dbReference type="EMBL" id="HACG01025577">
    <property type="protein sequence ID" value="CEK72442.1"/>
    <property type="molecule type" value="Transcribed_RNA"/>
</dbReference>
<evidence type="ECO:0000313" key="1">
    <source>
        <dbReference type="EMBL" id="CEK72442.1"/>
    </source>
</evidence>
<gene>
    <name evidence="1" type="primary">ORF82433</name>
</gene>
<organism evidence="1">
    <name type="scientific">Arion vulgaris</name>
    <dbReference type="NCBI Taxonomy" id="1028688"/>
    <lineage>
        <taxon>Eukaryota</taxon>
        <taxon>Metazoa</taxon>
        <taxon>Spiralia</taxon>
        <taxon>Lophotrochozoa</taxon>
        <taxon>Mollusca</taxon>
        <taxon>Gastropoda</taxon>
        <taxon>Heterobranchia</taxon>
        <taxon>Euthyneura</taxon>
        <taxon>Panpulmonata</taxon>
        <taxon>Eupulmonata</taxon>
        <taxon>Stylommatophora</taxon>
        <taxon>Helicina</taxon>
        <taxon>Arionoidea</taxon>
        <taxon>Arionidae</taxon>
        <taxon>Arion</taxon>
    </lineage>
</organism>
<accession>A0A0B6ZVV1</accession>
<proteinExistence type="predicted"/>
<feature type="non-terminal residue" evidence="1">
    <location>
        <position position="126"/>
    </location>
</feature>
<protein>
    <submittedName>
        <fullName evidence="1">Uncharacterized protein</fullName>
    </submittedName>
</protein>